<dbReference type="Proteomes" id="UP001151532">
    <property type="component" value="Chromosome 12"/>
</dbReference>
<dbReference type="AlphaFoldDB" id="A0A9Q0ZV82"/>
<comment type="caution">
    <text evidence="1">The sequence shown here is derived from an EMBL/GenBank/DDBJ whole genome shotgun (WGS) entry which is preliminary data.</text>
</comment>
<accession>A0A9Q0ZV82</accession>
<reference evidence="1" key="1">
    <citation type="submission" date="2022-11" db="EMBL/GenBank/DDBJ databases">
        <authorList>
            <person name="Hyden B.L."/>
            <person name="Feng K."/>
            <person name="Yates T."/>
            <person name="Jawdy S."/>
            <person name="Smart L.B."/>
            <person name="Muchero W."/>
        </authorList>
    </citation>
    <scope>NUCLEOTIDE SEQUENCE</scope>
    <source>
        <tissue evidence="1">Shoot tip</tissue>
    </source>
</reference>
<protein>
    <submittedName>
        <fullName evidence="1">Uncharacterized protein</fullName>
    </submittedName>
</protein>
<name>A0A9Q0ZV82_SALPP</name>
<organism evidence="1 2">
    <name type="scientific">Salix purpurea</name>
    <name type="common">Purple osier willow</name>
    <dbReference type="NCBI Taxonomy" id="77065"/>
    <lineage>
        <taxon>Eukaryota</taxon>
        <taxon>Viridiplantae</taxon>
        <taxon>Streptophyta</taxon>
        <taxon>Embryophyta</taxon>
        <taxon>Tracheophyta</taxon>
        <taxon>Spermatophyta</taxon>
        <taxon>Magnoliopsida</taxon>
        <taxon>eudicotyledons</taxon>
        <taxon>Gunneridae</taxon>
        <taxon>Pentapetalae</taxon>
        <taxon>rosids</taxon>
        <taxon>fabids</taxon>
        <taxon>Malpighiales</taxon>
        <taxon>Salicaceae</taxon>
        <taxon>Saliceae</taxon>
        <taxon>Salix</taxon>
    </lineage>
</organism>
<keyword evidence="2" id="KW-1185">Reference proteome</keyword>
<gene>
    <name evidence="1" type="ORF">OIU79_029306</name>
</gene>
<evidence type="ECO:0000313" key="1">
    <source>
        <dbReference type="EMBL" id="KAJ6748153.1"/>
    </source>
</evidence>
<dbReference type="EMBL" id="JAPFFK010000008">
    <property type="protein sequence ID" value="KAJ6748153.1"/>
    <property type="molecule type" value="Genomic_DNA"/>
</dbReference>
<reference evidence="1" key="2">
    <citation type="journal article" date="2023" name="Int. J. Mol. Sci.">
        <title>De Novo Assembly and Annotation of 11 Diverse Shrub Willow (Salix) Genomes Reveals Novel Gene Organization in Sex-Linked Regions.</title>
        <authorList>
            <person name="Hyden B."/>
            <person name="Feng K."/>
            <person name="Yates T.B."/>
            <person name="Jawdy S."/>
            <person name="Cereghino C."/>
            <person name="Smart L.B."/>
            <person name="Muchero W."/>
        </authorList>
    </citation>
    <scope>NUCLEOTIDE SEQUENCE</scope>
    <source>
        <tissue evidence="1">Shoot tip</tissue>
    </source>
</reference>
<sequence>MLFMTKRLLLKQRQPVPTVELQPCIIHHLWQSWFDLMS</sequence>
<evidence type="ECO:0000313" key="2">
    <source>
        <dbReference type="Proteomes" id="UP001151532"/>
    </source>
</evidence>
<proteinExistence type="predicted"/>